<dbReference type="Proteomes" id="UP000031121">
    <property type="component" value="Chromosome"/>
</dbReference>
<evidence type="ECO:0000313" key="5">
    <source>
        <dbReference type="Proteomes" id="UP000031121"/>
    </source>
</evidence>
<evidence type="ECO:0000256" key="1">
    <source>
        <dbReference type="ARBA" id="ARBA00022603"/>
    </source>
</evidence>
<keyword evidence="5" id="KW-1185">Reference proteome</keyword>
<keyword evidence="2" id="KW-0808">Transferase</keyword>
<dbReference type="STRING" id="1531429.JI75_07265"/>
<dbReference type="InterPro" id="IPR003726">
    <property type="entry name" value="HCY_dom"/>
</dbReference>
<keyword evidence="1" id="KW-0489">Methyltransferase</keyword>
<dbReference type="InterPro" id="IPR036589">
    <property type="entry name" value="HCY_dom_sf"/>
</dbReference>
<reference evidence="5" key="1">
    <citation type="submission" date="2014-08" db="EMBL/GenBank/DDBJ databases">
        <title>Coriobacteriaceae sp. complete genome.</title>
        <authorList>
            <person name="Looft T."/>
            <person name="Bayles D.O."/>
            <person name="Stanton T.B."/>
        </authorList>
    </citation>
    <scope>NUCLEOTIDE SEQUENCE [LARGE SCALE GENOMIC DNA]</scope>
    <source>
        <strain evidence="5">68-1-3</strain>
    </source>
</reference>
<dbReference type="PANTHER" id="PTHR11103">
    <property type="entry name" value="SLR1189 PROTEIN"/>
    <property type="match status" value="1"/>
</dbReference>
<dbReference type="AlphaFoldDB" id="A0A0A8B6N6"/>
<evidence type="ECO:0000256" key="2">
    <source>
        <dbReference type="ARBA" id="ARBA00022679"/>
    </source>
</evidence>
<dbReference type="GO" id="GO:0008168">
    <property type="term" value="F:methyltransferase activity"/>
    <property type="evidence" value="ECO:0007669"/>
    <property type="project" value="UniProtKB-KW"/>
</dbReference>
<dbReference type="EMBL" id="CP009302">
    <property type="protein sequence ID" value="AJC12493.1"/>
    <property type="molecule type" value="Genomic_DNA"/>
</dbReference>
<dbReference type="RefSeq" id="WP_039689839.1">
    <property type="nucleotide sequence ID" value="NZ_CP009302.1"/>
</dbReference>
<name>A0A0A8B6N6_9ACTN</name>
<feature type="domain" description="Hcy-binding" evidence="3">
    <location>
        <begin position="41"/>
        <end position="281"/>
    </location>
</feature>
<dbReference type="HOGENOM" id="CLU_926644_0_0_11"/>
<organism evidence="4 5">
    <name type="scientific">Berryella intestinalis</name>
    <dbReference type="NCBI Taxonomy" id="1531429"/>
    <lineage>
        <taxon>Bacteria</taxon>
        <taxon>Bacillati</taxon>
        <taxon>Actinomycetota</taxon>
        <taxon>Coriobacteriia</taxon>
        <taxon>Eggerthellales</taxon>
        <taxon>Eggerthellaceae</taxon>
        <taxon>Berryella</taxon>
    </lineage>
</organism>
<evidence type="ECO:0000259" key="3">
    <source>
        <dbReference type="Pfam" id="PF02574"/>
    </source>
</evidence>
<dbReference type="KEGG" id="cbac:JI75_07265"/>
<protein>
    <submittedName>
        <fullName evidence="4">Methionine synthase</fullName>
    </submittedName>
</protein>
<gene>
    <name evidence="4" type="ORF">JI75_07265</name>
</gene>
<reference evidence="4 5" key="2">
    <citation type="journal article" date="2015" name="Genome Announc.">
        <title>Complete Genome Sequence of Coriobacteriaceae Strain 68-1-3, a Novel Mucus-Degrading Isolate from the Swine Intestinal Tract.</title>
        <authorList>
            <person name="Looft T."/>
            <person name="Bayles D.O."/>
            <person name="Alt D.P."/>
            <person name="Stanton T.B."/>
        </authorList>
    </citation>
    <scope>NUCLEOTIDE SEQUENCE [LARGE SCALE GENOMIC DNA]</scope>
    <source>
        <strain evidence="4 5">68-1-3</strain>
    </source>
</reference>
<dbReference type="SUPFAM" id="SSF82282">
    <property type="entry name" value="Homocysteine S-methyltransferase"/>
    <property type="match status" value="1"/>
</dbReference>
<proteinExistence type="predicted"/>
<dbReference type="Gene3D" id="3.20.20.330">
    <property type="entry name" value="Homocysteine-binding-like domain"/>
    <property type="match status" value="1"/>
</dbReference>
<dbReference type="GO" id="GO:0032259">
    <property type="term" value="P:methylation"/>
    <property type="evidence" value="ECO:0007669"/>
    <property type="project" value="UniProtKB-KW"/>
</dbReference>
<dbReference type="PANTHER" id="PTHR11103:SF18">
    <property type="entry name" value="SLR1189 PROTEIN"/>
    <property type="match status" value="1"/>
</dbReference>
<evidence type="ECO:0000313" key="4">
    <source>
        <dbReference type="EMBL" id="AJC12493.1"/>
    </source>
</evidence>
<accession>A0A0A8B6N6</accession>
<dbReference type="Pfam" id="PF02574">
    <property type="entry name" value="S-methyl_trans"/>
    <property type="match status" value="1"/>
</dbReference>
<sequence length="291" mass="30217">MPDISLRFNRDMLVVSSPVENVLARQGVDMQRDLLYLALMEPEGLVDALRLDLLAGAQCLVVPTASLTPARLAQISAADQGARVARALFDLVRELNPQHILAEVGPCGLPLDASSKASLNEHRAQYARAACDLEPLGIDAVFLNGFSRITELKCALMGFAQVMDTPLFASVNVDGEGNLAASDEPLEGALSAMADLGAAVGGFATAAPAERAAALTRRARAATDLPLMAQLSVGSRDGRSDAAYVSPDAMVTAAAHLHAAGAQFVRASGEATPAYTGALVAAVTGLDVLDR</sequence>
<dbReference type="OrthoDB" id="3171648at2"/>